<feature type="transmembrane region" description="Helical" evidence="1">
    <location>
        <begin position="32"/>
        <end position="58"/>
    </location>
</feature>
<keyword evidence="1" id="KW-0472">Membrane</keyword>
<keyword evidence="3" id="KW-1185">Reference proteome</keyword>
<dbReference type="Proteomes" id="UP000015106">
    <property type="component" value="Chromosome 6"/>
</dbReference>
<reference evidence="3" key="1">
    <citation type="journal article" date="2013" name="Nature">
        <title>Draft genome of the wheat A-genome progenitor Triticum urartu.</title>
        <authorList>
            <person name="Ling H.Q."/>
            <person name="Zhao S."/>
            <person name="Liu D."/>
            <person name="Wang J."/>
            <person name="Sun H."/>
            <person name="Zhang C."/>
            <person name="Fan H."/>
            <person name="Li D."/>
            <person name="Dong L."/>
            <person name="Tao Y."/>
            <person name="Gao C."/>
            <person name="Wu H."/>
            <person name="Li Y."/>
            <person name="Cui Y."/>
            <person name="Guo X."/>
            <person name="Zheng S."/>
            <person name="Wang B."/>
            <person name="Yu K."/>
            <person name="Liang Q."/>
            <person name="Yang W."/>
            <person name="Lou X."/>
            <person name="Chen J."/>
            <person name="Feng M."/>
            <person name="Jian J."/>
            <person name="Zhang X."/>
            <person name="Luo G."/>
            <person name="Jiang Y."/>
            <person name="Liu J."/>
            <person name="Wang Z."/>
            <person name="Sha Y."/>
            <person name="Zhang B."/>
            <person name="Wu H."/>
            <person name="Tang D."/>
            <person name="Shen Q."/>
            <person name="Xue P."/>
            <person name="Zou S."/>
            <person name="Wang X."/>
            <person name="Liu X."/>
            <person name="Wang F."/>
            <person name="Yang Y."/>
            <person name="An X."/>
            <person name="Dong Z."/>
            <person name="Zhang K."/>
            <person name="Zhang X."/>
            <person name="Luo M.C."/>
            <person name="Dvorak J."/>
            <person name="Tong Y."/>
            <person name="Wang J."/>
            <person name="Yang H."/>
            <person name="Li Z."/>
            <person name="Wang D."/>
            <person name="Zhang A."/>
            <person name="Wang J."/>
        </authorList>
    </citation>
    <scope>NUCLEOTIDE SEQUENCE</scope>
    <source>
        <strain evidence="3">cv. G1812</strain>
    </source>
</reference>
<keyword evidence="1" id="KW-0812">Transmembrane</keyword>
<keyword evidence="1" id="KW-1133">Transmembrane helix</keyword>
<name>A0A8R7QQY2_TRIUA</name>
<organism evidence="2 3">
    <name type="scientific">Triticum urartu</name>
    <name type="common">Red wild einkorn</name>
    <name type="synonym">Crithodium urartu</name>
    <dbReference type="NCBI Taxonomy" id="4572"/>
    <lineage>
        <taxon>Eukaryota</taxon>
        <taxon>Viridiplantae</taxon>
        <taxon>Streptophyta</taxon>
        <taxon>Embryophyta</taxon>
        <taxon>Tracheophyta</taxon>
        <taxon>Spermatophyta</taxon>
        <taxon>Magnoliopsida</taxon>
        <taxon>Liliopsida</taxon>
        <taxon>Poales</taxon>
        <taxon>Poaceae</taxon>
        <taxon>BOP clade</taxon>
        <taxon>Pooideae</taxon>
        <taxon>Triticodae</taxon>
        <taxon>Triticeae</taxon>
        <taxon>Triticinae</taxon>
        <taxon>Triticum</taxon>
    </lineage>
</organism>
<dbReference type="AlphaFoldDB" id="A0A8R7QQY2"/>
<evidence type="ECO:0000313" key="2">
    <source>
        <dbReference type="EnsemblPlants" id="TuG1812G0600002301.01.T01.cds448892"/>
    </source>
</evidence>
<dbReference type="Gramene" id="TuG1812G0600002301.01.T01">
    <property type="protein sequence ID" value="TuG1812G0600002301.01.T01.cds448892"/>
    <property type="gene ID" value="TuG1812G0600002301.01"/>
</dbReference>
<evidence type="ECO:0000313" key="3">
    <source>
        <dbReference type="Proteomes" id="UP000015106"/>
    </source>
</evidence>
<dbReference type="EnsemblPlants" id="TuG1812G0600002301.01.T01">
    <property type="protein sequence ID" value="TuG1812G0600002301.01.T01.cds448892"/>
    <property type="gene ID" value="TuG1812G0600002301.01"/>
</dbReference>
<protein>
    <submittedName>
        <fullName evidence="2">Uncharacterized protein</fullName>
    </submittedName>
</protein>
<reference evidence="2" key="2">
    <citation type="submission" date="2018-03" db="EMBL/GenBank/DDBJ databases">
        <title>The Triticum urartu genome reveals the dynamic nature of wheat genome evolution.</title>
        <authorList>
            <person name="Ling H."/>
            <person name="Ma B."/>
            <person name="Shi X."/>
            <person name="Liu H."/>
            <person name="Dong L."/>
            <person name="Sun H."/>
            <person name="Cao Y."/>
            <person name="Gao Q."/>
            <person name="Zheng S."/>
            <person name="Li Y."/>
            <person name="Yu Y."/>
            <person name="Du H."/>
            <person name="Qi M."/>
            <person name="Li Y."/>
            <person name="Yu H."/>
            <person name="Cui Y."/>
            <person name="Wang N."/>
            <person name="Chen C."/>
            <person name="Wu H."/>
            <person name="Zhao Y."/>
            <person name="Zhang J."/>
            <person name="Li Y."/>
            <person name="Zhou W."/>
            <person name="Zhang B."/>
            <person name="Hu W."/>
            <person name="Eijk M."/>
            <person name="Tang J."/>
            <person name="Witsenboer H."/>
            <person name="Zhao S."/>
            <person name="Li Z."/>
            <person name="Zhang A."/>
            <person name="Wang D."/>
            <person name="Liang C."/>
        </authorList>
    </citation>
    <scope>NUCLEOTIDE SEQUENCE [LARGE SCALE GENOMIC DNA]</scope>
    <source>
        <strain evidence="2">cv. G1812</strain>
    </source>
</reference>
<reference evidence="2" key="3">
    <citation type="submission" date="2022-06" db="UniProtKB">
        <authorList>
            <consortium name="EnsemblPlants"/>
        </authorList>
    </citation>
    <scope>IDENTIFICATION</scope>
</reference>
<evidence type="ECO:0000256" key="1">
    <source>
        <dbReference type="SAM" id="Phobius"/>
    </source>
</evidence>
<accession>A0A8R7QQY2</accession>
<sequence length="59" mass="6918">MDVSTTKIHLDTFISWTSNSERREYYLGVREIVVIFMFFLLPELLRAHTVITLLVFLAA</sequence>
<proteinExistence type="predicted"/>